<dbReference type="InterPro" id="IPR042099">
    <property type="entry name" value="ANL_N_sf"/>
</dbReference>
<keyword evidence="3" id="KW-1185">Reference proteome</keyword>
<evidence type="ECO:0000259" key="1">
    <source>
        <dbReference type="Pfam" id="PF00501"/>
    </source>
</evidence>
<dbReference type="AlphaFoldDB" id="A0A9J6GD90"/>
<dbReference type="InterPro" id="IPR020845">
    <property type="entry name" value="AMP-binding_CS"/>
</dbReference>
<protein>
    <recommendedName>
        <fullName evidence="1">AMP-dependent synthetase/ligase domain-containing protein</fullName>
    </recommendedName>
</protein>
<accession>A0A9J6GD90</accession>
<reference evidence="2 3" key="1">
    <citation type="journal article" date="2020" name="Cell">
        <title>Large-Scale Comparative Analyses of Tick Genomes Elucidate Their Genetic Diversity and Vector Capacities.</title>
        <authorList>
            <consortium name="Tick Genome and Microbiome Consortium (TIGMIC)"/>
            <person name="Jia N."/>
            <person name="Wang J."/>
            <person name="Shi W."/>
            <person name="Du L."/>
            <person name="Sun Y."/>
            <person name="Zhan W."/>
            <person name="Jiang J.F."/>
            <person name="Wang Q."/>
            <person name="Zhang B."/>
            <person name="Ji P."/>
            <person name="Bell-Sakyi L."/>
            <person name="Cui X.M."/>
            <person name="Yuan T.T."/>
            <person name="Jiang B.G."/>
            <person name="Yang W.F."/>
            <person name="Lam T.T."/>
            <person name="Chang Q.C."/>
            <person name="Ding S.J."/>
            <person name="Wang X.J."/>
            <person name="Zhu J.G."/>
            <person name="Ruan X.D."/>
            <person name="Zhao L."/>
            <person name="Wei J.T."/>
            <person name="Ye R.Z."/>
            <person name="Que T.C."/>
            <person name="Du C.H."/>
            <person name="Zhou Y.H."/>
            <person name="Cheng J.X."/>
            <person name="Dai P.F."/>
            <person name="Guo W.B."/>
            <person name="Han X.H."/>
            <person name="Huang E.J."/>
            <person name="Li L.F."/>
            <person name="Wei W."/>
            <person name="Gao Y.C."/>
            <person name="Liu J.Z."/>
            <person name="Shao H.Z."/>
            <person name="Wang X."/>
            <person name="Wang C.C."/>
            <person name="Yang T.C."/>
            <person name="Huo Q.B."/>
            <person name="Li W."/>
            <person name="Chen H.Y."/>
            <person name="Chen S.E."/>
            <person name="Zhou L.G."/>
            <person name="Ni X.B."/>
            <person name="Tian J.H."/>
            <person name="Sheng Y."/>
            <person name="Liu T."/>
            <person name="Pan Y.S."/>
            <person name="Xia L.Y."/>
            <person name="Li J."/>
            <person name="Zhao F."/>
            <person name="Cao W.C."/>
        </authorList>
    </citation>
    <scope>NUCLEOTIDE SEQUENCE [LARGE SCALE GENOMIC DNA]</scope>
    <source>
        <strain evidence="2">HaeL-2018</strain>
    </source>
</reference>
<gene>
    <name evidence="2" type="ORF">HPB48_015638</name>
</gene>
<dbReference type="InterPro" id="IPR000873">
    <property type="entry name" value="AMP-dep_synth/lig_dom"/>
</dbReference>
<dbReference type="PROSITE" id="PS00455">
    <property type="entry name" value="AMP_BINDING"/>
    <property type="match status" value="1"/>
</dbReference>
<evidence type="ECO:0000313" key="3">
    <source>
        <dbReference type="Proteomes" id="UP000821853"/>
    </source>
</evidence>
<dbReference type="VEuPathDB" id="VectorBase:HLOH_044833"/>
<dbReference type="SUPFAM" id="SSF56801">
    <property type="entry name" value="Acetyl-CoA synthetase-like"/>
    <property type="match status" value="1"/>
</dbReference>
<dbReference type="Gene3D" id="3.40.50.12780">
    <property type="entry name" value="N-terminal domain of ligase-like"/>
    <property type="match status" value="1"/>
</dbReference>
<dbReference type="EMBL" id="JABSTR010000006">
    <property type="protein sequence ID" value="KAH9372751.1"/>
    <property type="molecule type" value="Genomic_DNA"/>
</dbReference>
<dbReference type="OrthoDB" id="10253869at2759"/>
<dbReference type="Pfam" id="PF00501">
    <property type="entry name" value="AMP-binding"/>
    <property type="match status" value="1"/>
</dbReference>
<proteinExistence type="predicted"/>
<comment type="caution">
    <text evidence="2">The sequence shown here is derived from an EMBL/GenBank/DDBJ whole genome shotgun (WGS) entry which is preliminary data.</text>
</comment>
<sequence length="103" mass="11628">MLCQKLYSKENILGLIIVNIQRFFKCIQRRNFSSQGLFSMGPAVGFVTAIDFSTLDEKEFQEFHVVDPKNTLLGVCYTSGSTGLPKGVEISHYNYVGAFYTCR</sequence>
<dbReference type="Proteomes" id="UP000821853">
    <property type="component" value="Chromosome 4"/>
</dbReference>
<name>A0A9J6GD90_HAELO</name>
<organism evidence="2 3">
    <name type="scientific">Haemaphysalis longicornis</name>
    <name type="common">Bush tick</name>
    <dbReference type="NCBI Taxonomy" id="44386"/>
    <lineage>
        <taxon>Eukaryota</taxon>
        <taxon>Metazoa</taxon>
        <taxon>Ecdysozoa</taxon>
        <taxon>Arthropoda</taxon>
        <taxon>Chelicerata</taxon>
        <taxon>Arachnida</taxon>
        <taxon>Acari</taxon>
        <taxon>Parasitiformes</taxon>
        <taxon>Ixodida</taxon>
        <taxon>Ixodoidea</taxon>
        <taxon>Ixodidae</taxon>
        <taxon>Haemaphysalinae</taxon>
        <taxon>Haemaphysalis</taxon>
    </lineage>
</organism>
<feature type="domain" description="AMP-dependent synthetase/ligase" evidence="1">
    <location>
        <begin position="63"/>
        <end position="102"/>
    </location>
</feature>
<evidence type="ECO:0000313" key="2">
    <source>
        <dbReference type="EMBL" id="KAH9372751.1"/>
    </source>
</evidence>